<keyword evidence="2 3" id="KW-0408">Iron</keyword>
<dbReference type="PROSITE" id="PS51471">
    <property type="entry name" value="FE2OG_OXY"/>
    <property type="match status" value="1"/>
</dbReference>
<dbReference type="GO" id="GO:0016491">
    <property type="term" value="F:oxidoreductase activity"/>
    <property type="evidence" value="ECO:0007669"/>
    <property type="project" value="UniProtKB-KW"/>
</dbReference>
<dbReference type="InterPro" id="IPR026992">
    <property type="entry name" value="DIOX_N"/>
</dbReference>
<gene>
    <name evidence="5" type="ORF">LTRI10_LOCUS11723</name>
</gene>
<feature type="domain" description="Fe2OG dioxygenase" evidence="4">
    <location>
        <begin position="189"/>
        <end position="288"/>
    </location>
</feature>
<keyword evidence="6" id="KW-1185">Reference proteome</keyword>
<dbReference type="InterPro" id="IPR044861">
    <property type="entry name" value="IPNS-like_FE2OG_OXY"/>
</dbReference>
<evidence type="ECO:0000313" key="5">
    <source>
        <dbReference type="EMBL" id="CAL1368755.1"/>
    </source>
</evidence>
<sequence>MSFELDPSFIVDMENRPNVNVAAIGREEVPVIDLSGDIERIVEEVGNACKECGFLQVINHGVPLHLLEAMKETSKEFFDQPMDEKKKAKRDEVNPVGYHDGEHTKNVRDWKEVYDFLIDDSTLIPASPDPDCQELRTITNPWPKNPSQFRVVCQEYAGEMEKLAFKLMEIICLSLGLPGGRLKGYFEEQTSFLRINHYPPCLFSDLTLGCGRHKDFDFLTVLAQDDVGGLEVKRNGKWVHVKPDPTALIINVGDICQVWSNERYKSVEHRAVVNGEKERYSFALFLVPSHHVMVKPLEELVSEEDPPKYLPYNWGKFYATRNRSDYKKQNVDNIQIHDFRVPN</sequence>
<evidence type="ECO:0000313" key="6">
    <source>
        <dbReference type="Proteomes" id="UP001497516"/>
    </source>
</evidence>
<accession>A0AAV2D8E0</accession>
<keyword evidence="1 3" id="KW-0479">Metal-binding</keyword>
<organism evidence="5 6">
    <name type="scientific">Linum trigynum</name>
    <dbReference type="NCBI Taxonomy" id="586398"/>
    <lineage>
        <taxon>Eukaryota</taxon>
        <taxon>Viridiplantae</taxon>
        <taxon>Streptophyta</taxon>
        <taxon>Embryophyta</taxon>
        <taxon>Tracheophyta</taxon>
        <taxon>Spermatophyta</taxon>
        <taxon>Magnoliopsida</taxon>
        <taxon>eudicotyledons</taxon>
        <taxon>Gunneridae</taxon>
        <taxon>Pentapetalae</taxon>
        <taxon>rosids</taxon>
        <taxon>fabids</taxon>
        <taxon>Malpighiales</taxon>
        <taxon>Linaceae</taxon>
        <taxon>Linum</taxon>
    </lineage>
</organism>
<reference evidence="5 6" key="1">
    <citation type="submission" date="2024-04" db="EMBL/GenBank/DDBJ databases">
        <authorList>
            <person name="Fracassetti M."/>
        </authorList>
    </citation>
    <scope>NUCLEOTIDE SEQUENCE [LARGE SCALE GENOMIC DNA]</scope>
</reference>
<dbReference type="Pfam" id="PF03171">
    <property type="entry name" value="2OG-FeII_Oxy"/>
    <property type="match status" value="1"/>
</dbReference>
<dbReference type="InterPro" id="IPR005123">
    <property type="entry name" value="Oxoglu/Fe-dep_dioxygenase_dom"/>
</dbReference>
<name>A0AAV2D8E0_9ROSI</name>
<dbReference type="AlphaFoldDB" id="A0AAV2D8E0"/>
<evidence type="ECO:0000259" key="4">
    <source>
        <dbReference type="PROSITE" id="PS51471"/>
    </source>
</evidence>
<dbReference type="Proteomes" id="UP001497516">
    <property type="component" value="Chromosome 2"/>
</dbReference>
<dbReference type="EMBL" id="OZ034815">
    <property type="protein sequence ID" value="CAL1368755.1"/>
    <property type="molecule type" value="Genomic_DNA"/>
</dbReference>
<keyword evidence="3" id="KW-0560">Oxidoreductase</keyword>
<dbReference type="SUPFAM" id="SSF51197">
    <property type="entry name" value="Clavaminate synthase-like"/>
    <property type="match status" value="1"/>
</dbReference>
<dbReference type="FunFam" id="2.60.120.330:FF:000012">
    <property type="entry name" value="Gibberellin 20 oxidase 1"/>
    <property type="match status" value="1"/>
</dbReference>
<dbReference type="Gene3D" id="2.60.120.330">
    <property type="entry name" value="B-lactam Antibiotic, Isopenicillin N Synthase, Chain"/>
    <property type="match status" value="1"/>
</dbReference>
<evidence type="ECO:0000256" key="2">
    <source>
        <dbReference type="ARBA" id="ARBA00023004"/>
    </source>
</evidence>
<comment type="similarity">
    <text evidence="3">Belongs to the iron/ascorbate-dependent oxidoreductase family.</text>
</comment>
<dbReference type="InterPro" id="IPR027443">
    <property type="entry name" value="IPNS-like_sf"/>
</dbReference>
<dbReference type="InterPro" id="IPR050231">
    <property type="entry name" value="Iron_ascorbate_oxido_reductase"/>
</dbReference>
<dbReference type="GO" id="GO:0046872">
    <property type="term" value="F:metal ion binding"/>
    <property type="evidence" value="ECO:0007669"/>
    <property type="project" value="UniProtKB-KW"/>
</dbReference>
<dbReference type="Pfam" id="PF14226">
    <property type="entry name" value="DIOX_N"/>
    <property type="match status" value="1"/>
</dbReference>
<protein>
    <recommendedName>
        <fullName evidence="4">Fe2OG dioxygenase domain-containing protein</fullName>
    </recommendedName>
</protein>
<evidence type="ECO:0000256" key="3">
    <source>
        <dbReference type="RuleBase" id="RU003682"/>
    </source>
</evidence>
<proteinExistence type="inferred from homology"/>
<dbReference type="PRINTS" id="PR00682">
    <property type="entry name" value="IPNSYNTHASE"/>
</dbReference>
<dbReference type="PANTHER" id="PTHR47990">
    <property type="entry name" value="2-OXOGLUTARATE (2OG) AND FE(II)-DEPENDENT OXYGENASE SUPERFAMILY PROTEIN-RELATED"/>
    <property type="match status" value="1"/>
</dbReference>
<evidence type="ECO:0000256" key="1">
    <source>
        <dbReference type="ARBA" id="ARBA00022723"/>
    </source>
</evidence>